<dbReference type="InterPro" id="IPR002569">
    <property type="entry name" value="Met_Sox_Rdtase_MsrA_dom"/>
</dbReference>
<evidence type="ECO:0000256" key="2">
    <source>
        <dbReference type="ARBA" id="ARBA00023002"/>
    </source>
</evidence>
<evidence type="ECO:0000256" key="8">
    <source>
        <dbReference type="HAMAP-Rule" id="MF_01401"/>
    </source>
</evidence>
<dbReference type="GO" id="GO:0008113">
    <property type="term" value="F:peptide-methionine (S)-S-oxide reductase activity"/>
    <property type="evidence" value="ECO:0007669"/>
    <property type="project" value="UniProtKB-UniRule"/>
</dbReference>
<evidence type="ECO:0000313" key="11">
    <source>
        <dbReference type="Proteomes" id="UP000250086"/>
    </source>
</evidence>
<dbReference type="EC" id="1.8.4.11" evidence="8"/>
<dbReference type="GO" id="GO:0033744">
    <property type="term" value="F:L-methionine:thioredoxin-disulfide S-oxidoreductase activity"/>
    <property type="evidence" value="ECO:0007669"/>
    <property type="project" value="RHEA"/>
</dbReference>
<dbReference type="PROSITE" id="PS51790">
    <property type="entry name" value="MSRB"/>
    <property type="match status" value="1"/>
</dbReference>
<evidence type="ECO:0000256" key="5">
    <source>
        <dbReference type="ARBA" id="ARBA00047806"/>
    </source>
</evidence>
<dbReference type="SUPFAM" id="SSF51316">
    <property type="entry name" value="Mss4-like"/>
    <property type="match status" value="1"/>
</dbReference>
<dbReference type="GO" id="GO:0033743">
    <property type="term" value="F:peptide-methionine (R)-S-oxide reductase activity"/>
    <property type="evidence" value="ECO:0007669"/>
    <property type="project" value="UniProtKB-EC"/>
</dbReference>
<evidence type="ECO:0000313" key="10">
    <source>
        <dbReference type="EMBL" id="SPT69585.1"/>
    </source>
</evidence>
<dbReference type="InterPro" id="IPR036509">
    <property type="entry name" value="Met_Sox_Rdtase_MsrA_sf"/>
</dbReference>
<dbReference type="GO" id="GO:0034599">
    <property type="term" value="P:cellular response to oxidative stress"/>
    <property type="evidence" value="ECO:0007669"/>
    <property type="project" value="TreeGrafter"/>
</dbReference>
<dbReference type="PANTHER" id="PTHR42799:SF2">
    <property type="entry name" value="MITOCHONDRIAL PEPTIDE METHIONINE SULFOXIDE REDUCTASE"/>
    <property type="match status" value="1"/>
</dbReference>
<dbReference type="Proteomes" id="UP000250086">
    <property type="component" value="Unassembled WGS sequence"/>
</dbReference>
<dbReference type="Gene3D" id="2.170.150.20">
    <property type="entry name" value="Peptide methionine sulfoxide reductase"/>
    <property type="match status" value="1"/>
</dbReference>
<proteinExistence type="inferred from homology"/>
<evidence type="ECO:0000256" key="1">
    <source>
        <dbReference type="ARBA" id="ARBA00005591"/>
    </source>
</evidence>
<dbReference type="EMBL" id="UAPV01000001">
    <property type="protein sequence ID" value="SPT69585.1"/>
    <property type="molecule type" value="Genomic_DNA"/>
</dbReference>
<evidence type="ECO:0000256" key="4">
    <source>
        <dbReference type="ARBA" id="ARBA00024679"/>
    </source>
</evidence>
<sequence>MLSVHKEIYLAGGCFWGVEEYFSRIDGVVDTISGYANGHTQNPTYKQVISQNTGFAETVKVVYDPKAVDLKTLIVQYFKIIDPTVLDRQGNDIGNQYRTGIYFKDKKDLDVILPVIMKEQSKYKKPIVTEVKPLENFYVAEDYHQDYLKKNKDGYCHITFDSLEDLKKEDVVDADDYAIKNIEEAIASLTDEQRHVTLEAGTEMAYSGEYDKHFDKGIYVDVISGEPLFISADKYDSGCGWPAFIKPISDSVIKENMDYSHNMVRVEVRSRVANSHLGHVFDDGPVIDGKRQLRYCINSNALRFIAYDDMEAKGYGKYKALIDEADKKGFNQK</sequence>
<evidence type="ECO:0000259" key="9">
    <source>
        <dbReference type="PROSITE" id="PS51790"/>
    </source>
</evidence>
<dbReference type="NCBIfam" id="TIGR00401">
    <property type="entry name" value="msrA"/>
    <property type="match status" value="1"/>
</dbReference>
<dbReference type="Pfam" id="PF01625">
    <property type="entry name" value="PMSR"/>
    <property type="match status" value="1"/>
</dbReference>
<comment type="similarity">
    <text evidence="1 8">Belongs to the MsrA Met sulfoxide reductase family.</text>
</comment>
<keyword evidence="2 8" id="KW-0560">Oxidoreductase</keyword>
<keyword evidence="3" id="KW-0511">Multifunctional enzyme</keyword>
<evidence type="ECO:0000256" key="3">
    <source>
        <dbReference type="ARBA" id="ARBA00023268"/>
    </source>
</evidence>
<dbReference type="InterPro" id="IPR002579">
    <property type="entry name" value="Met_Sox_Rdtase_MsrB_dom"/>
</dbReference>
<dbReference type="GO" id="GO:0005737">
    <property type="term" value="C:cytoplasm"/>
    <property type="evidence" value="ECO:0007669"/>
    <property type="project" value="TreeGrafter"/>
</dbReference>
<comment type="catalytic activity">
    <reaction evidence="7 8">
        <text>[thioredoxin]-disulfide + L-methionine + H2O = L-methionine (S)-S-oxide + [thioredoxin]-dithiol</text>
        <dbReference type="Rhea" id="RHEA:19993"/>
        <dbReference type="Rhea" id="RHEA-COMP:10698"/>
        <dbReference type="Rhea" id="RHEA-COMP:10700"/>
        <dbReference type="ChEBI" id="CHEBI:15377"/>
        <dbReference type="ChEBI" id="CHEBI:29950"/>
        <dbReference type="ChEBI" id="CHEBI:50058"/>
        <dbReference type="ChEBI" id="CHEBI:57844"/>
        <dbReference type="ChEBI" id="CHEBI:58772"/>
        <dbReference type="EC" id="1.8.4.11"/>
    </reaction>
</comment>
<dbReference type="InterPro" id="IPR011057">
    <property type="entry name" value="Mss4-like_sf"/>
</dbReference>
<dbReference type="Gene3D" id="3.30.1060.10">
    <property type="entry name" value="Peptide methionine sulphoxide reductase MsrA"/>
    <property type="match status" value="1"/>
</dbReference>
<feature type="active site" evidence="8">
    <location>
        <position position="14"/>
    </location>
</feature>
<reference evidence="10 11" key="1">
    <citation type="submission" date="2018-06" db="EMBL/GenBank/DDBJ databases">
        <authorList>
            <consortium name="Pathogen Informatics"/>
            <person name="Doyle S."/>
        </authorList>
    </citation>
    <scope>NUCLEOTIDE SEQUENCE [LARGE SCALE GENOMIC DNA]</scope>
    <source>
        <strain evidence="10 11">NCTC13093</strain>
    </source>
</reference>
<accession>A0A2X0V9V4</accession>
<comment type="catalytic activity">
    <reaction evidence="5 8">
        <text>L-methionyl-[protein] + [thioredoxin]-disulfide + H2O = L-methionyl-(S)-S-oxide-[protein] + [thioredoxin]-dithiol</text>
        <dbReference type="Rhea" id="RHEA:14217"/>
        <dbReference type="Rhea" id="RHEA-COMP:10698"/>
        <dbReference type="Rhea" id="RHEA-COMP:10700"/>
        <dbReference type="Rhea" id="RHEA-COMP:12313"/>
        <dbReference type="Rhea" id="RHEA-COMP:12315"/>
        <dbReference type="ChEBI" id="CHEBI:15377"/>
        <dbReference type="ChEBI" id="CHEBI:16044"/>
        <dbReference type="ChEBI" id="CHEBI:29950"/>
        <dbReference type="ChEBI" id="CHEBI:44120"/>
        <dbReference type="ChEBI" id="CHEBI:50058"/>
        <dbReference type="EC" id="1.8.4.11"/>
    </reaction>
</comment>
<protein>
    <recommendedName>
        <fullName evidence="8">Peptide methionine sulfoxide reductase MsrA</fullName>
        <shortName evidence="8">Protein-methionine-S-oxide reductase</shortName>
        <ecNumber evidence="8">1.8.4.11</ecNumber>
    </recommendedName>
    <alternativeName>
        <fullName evidence="8">Peptide-methionine (S)-S-oxide reductase</fullName>
        <shortName evidence="8">Peptide Met(O) reductase</shortName>
    </alternativeName>
</protein>
<feature type="domain" description="MsrB" evidence="9">
    <location>
        <begin position="182"/>
        <end position="307"/>
    </location>
</feature>
<dbReference type="NCBIfam" id="TIGR00357">
    <property type="entry name" value="peptide-methionine (R)-S-oxide reductase MsrB"/>
    <property type="match status" value="1"/>
</dbReference>
<dbReference type="FunFam" id="2.170.150.20:FF:000003">
    <property type="entry name" value="Peptide methionine sulfoxide reductase MsrB"/>
    <property type="match status" value="1"/>
</dbReference>
<keyword evidence="11" id="KW-1185">Reference proteome</keyword>
<name>A0A2X0V9V4_9GAMM</name>
<organism evidence="10 11">
    <name type="scientific">Anaerobiospirillum thomasii</name>
    <dbReference type="NCBI Taxonomy" id="179995"/>
    <lineage>
        <taxon>Bacteria</taxon>
        <taxon>Pseudomonadati</taxon>
        <taxon>Pseudomonadota</taxon>
        <taxon>Gammaproteobacteria</taxon>
        <taxon>Aeromonadales</taxon>
        <taxon>Succinivibrionaceae</taxon>
        <taxon>Anaerobiospirillum</taxon>
    </lineage>
</organism>
<comment type="function">
    <text evidence="4 8">Has an important function as a repair enzyme for proteins that have been inactivated by oxidation. Catalyzes the reversible oxidation-reduction of methionine sulfoxide in proteins to methionine.</text>
</comment>
<evidence type="ECO:0000256" key="6">
    <source>
        <dbReference type="ARBA" id="ARBA00048488"/>
    </source>
</evidence>
<comment type="catalytic activity">
    <reaction evidence="6">
        <text>L-methionyl-[protein] + [thioredoxin]-disulfide + H2O = L-methionyl-(R)-S-oxide-[protein] + [thioredoxin]-dithiol</text>
        <dbReference type="Rhea" id="RHEA:24164"/>
        <dbReference type="Rhea" id="RHEA-COMP:10698"/>
        <dbReference type="Rhea" id="RHEA-COMP:10700"/>
        <dbReference type="Rhea" id="RHEA-COMP:12313"/>
        <dbReference type="Rhea" id="RHEA-COMP:12314"/>
        <dbReference type="ChEBI" id="CHEBI:15377"/>
        <dbReference type="ChEBI" id="CHEBI:16044"/>
        <dbReference type="ChEBI" id="CHEBI:29950"/>
        <dbReference type="ChEBI" id="CHEBI:45764"/>
        <dbReference type="ChEBI" id="CHEBI:50058"/>
        <dbReference type="EC" id="1.8.4.12"/>
    </reaction>
</comment>
<dbReference type="Pfam" id="PF01641">
    <property type="entry name" value="SelR"/>
    <property type="match status" value="1"/>
</dbReference>
<evidence type="ECO:0000256" key="7">
    <source>
        <dbReference type="ARBA" id="ARBA00048782"/>
    </source>
</evidence>
<dbReference type="SUPFAM" id="SSF55068">
    <property type="entry name" value="Peptide methionine sulfoxide reductase"/>
    <property type="match status" value="1"/>
</dbReference>
<dbReference type="InterPro" id="IPR050162">
    <property type="entry name" value="MsrA_MetSO_reductase"/>
</dbReference>
<dbReference type="AlphaFoldDB" id="A0A2X0V9V4"/>
<dbReference type="PANTHER" id="PTHR42799">
    <property type="entry name" value="MITOCHONDRIAL PEPTIDE METHIONINE SULFOXIDE REDUCTASE"/>
    <property type="match status" value="1"/>
</dbReference>
<gene>
    <name evidence="10" type="primary">msrAB</name>
    <name evidence="8" type="synonym">msrA</name>
    <name evidence="10" type="ORF">NCTC13093_00963</name>
</gene>
<dbReference type="HAMAP" id="MF_01401">
    <property type="entry name" value="MsrA"/>
    <property type="match status" value="1"/>
</dbReference>